<dbReference type="Pfam" id="PF00651">
    <property type="entry name" value="BTB"/>
    <property type="match status" value="1"/>
</dbReference>
<sequence>MSTSPSTSPVPSSSHQLFPPPRLPIAVSEPFNDPKADIVLRTTDNAEFRVYRSILSLSSPFFMDMFSLPQPPKGEKADAKAPSTSDQVLPVDENSLILDRVLRYMYPSCEPPLWSDLQEIIPVIQVMTKYQMEQSMPFKRIIESLLARPIELQGAGMSPAPGLTLGVLGILYLFKESLSHEWLERAAKLVLRIPLKALIESRQCPQLEYMSARAYLDLLDYHKKCSEAIRSRSLPTWADASDLVYECTNGAMTDGVKPPTSTMMNSDTPRNGFNHLRGVYKEHPYACAEWSSVAPLVTGGFCQSCPVCQKNPCASRMKAMYRLFKIEVEAAISTIPVPL</sequence>
<comment type="caution">
    <text evidence="2">The sequence shown here is derived from an EMBL/GenBank/DDBJ whole genome shotgun (WGS) entry which is preliminary data.</text>
</comment>
<evidence type="ECO:0000313" key="2">
    <source>
        <dbReference type="EMBL" id="ESK87495.1"/>
    </source>
</evidence>
<organism evidence="2 3">
    <name type="scientific">Moniliophthora roreri (strain MCA 2997)</name>
    <name type="common">Cocoa frosty pod rot fungus</name>
    <name type="synonym">Crinipellis roreri</name>
    <dbReference type="NCBI Taxonomy" id="1381753"/>
    <lineage>
        <taxon>Eukaryota</taxon>
        <taxon>Fungi</taxon>
        <taxon>Dikarya</taxon>
        <taxon>Basidiomycota</taxon>
        <taxon>Agaricomycotina</taxon>
        <taxon>Agaricomycetes</taxon>
        <taxon>Agaricomycetidae</taxon>
        <taxon>Agaricales</taxon>
        <taxon>Marasmiineae</taxon>
        <taxon>Marasmiaceae</taxon>
        <taxon>Moniliophthora</taxon>
    </lineage>
</organism>
<dbReference type="SUPFAM" id="SSF54695">
    <property type="entry name" value="POZ domain"/>
    <property type="match status" value="1"/>
</dbReference>
<dbReference type="KEGG" id="mrr:Moror_10907"/>
<gene>
    <name evidence="2" type="ORF">Moror_10907</name>
</gene>
<dbReference type="InterPro" id="IPR011333">
    <property type="entry name" value="SKP1/BTB/POZ_sf"/>
</dbReference>
<name>V2X4V7_MONRO</name>
<dbReference type="OrthoDB" id="6359816at2759"/>
<proteinExistence type="predicted"/>
<evidence type="ECO:0000313" key="3">
    <source>
        <dbReference type="Proteomes" id="UP000017559"/>
    </source>
</evidence>
<evidence type="ECO:0000259" key="1">
    <source>
        <dbReference type="PROSITE" id="PS50097"/>
    </source>
</evidence>
<accession>V2X4V7</accession>
<dbReference type="EMBL" id="AWSO01000775">
    <property type="protein sequence ID" value="ESK87495.1"/>
    <property type="molecule type" value="Genomic_DNA"/>
</dbReference>
<feature type="domain" description="BTB" evidence="1">
    <location>
        <begin position="36"/>
        <end position="106"/>
    </location>
</feature>
<dbReference type="AlphaFoldDB" id="V2X4V7"/>
<protein>
    <recommendedName>
        <fullName evidence="1">BTB domain-containing protein</fullName>
    </recommendedName>
</protein>
<dbReference type="Gene3D" id="3.30.710.10">
    <property type="entry name" value="Potassium Channel Kv1.1, Chain A"/>
    <property type="match status" value="1"/>
</dbReference>
<dbReference type="CDD" id="cd18186">
    <property type="entry name" value="BTB_POZ_ZBTB_KLHL-like"/>
    <property type="match status" value="1"/>
</dbReference>
<dbReference type="Proteomes" id="UP000017559">
    <property type="component" value="Unassembled WGS sequence"/>
</dbReference>
<dbReference type="STRING" id="1381753.V2X4V7"/>
<keyword evidence="3" id="KW-1185">Reference proteome</keyword>
<reference evidence="2 3" key="1">
    <citation type="journal article" date="2014" name="BMC Genomics">
        <title>Genome and secretome analysis of the hemibiotrophic fungal pathogen, Moniliophthora roreri, which causes frosty pod rot disease of cacao: mechanisms of the biotrophic and necrotrophic phases.</title>
        <authorList>
            <person name="Meinhardt L.W."/>
            <person name="Costa G.G.L."/>
            <person name="Thomazella D.P.T."/>
            <person name="Teixeira P.J.P.L."/>
            <person name="Carazzolle M.F."/>
            <person name="Schuster S.C."/>
            <person name="Carlson J.E."/>
            <person name="Guiltinan M.J."/>
            <person name="Mieczkowski P."/>
            <person name="Farmer A."/>
            <person name="Ramaraj T."/>
            <person name="Crozier J."/>
            <person name="Davis R.E."/>
            <person name="Shao J."/>
            <person name="Melnick R.L."/>
            <person name="Pereira G.A.G."/>
            <person name="Bailey B.A."/>
        </authorList>
    </citation>
    <scope>NUCLEOTIDE SEQUENCE [LARGE SCALE GENOMIC DNA]</scope>
    <source>
        <strain evidence="2 3">MCA 2997</strain>
    </source>
</reference>
<dbReference type="PROSITE" id="PS50097">
    <property type="entry name" value="BTB"/>
    <property type="match status" value="1"/>
</dbReference>
<dbReference type="InterPro" id="IPR000210">
    <property type="entry name" value="BTB/POZ_dom"/>
</dbReference>
<dbReference type="HOGENOM" id="CLU_052397_0_1_1"/>
<dbReference type="SMART" id="SM00225">
    <property type="entry name" value="BTB"/>
    <property type="match status" value="1"/>
</dbReference>